<dbReference type="PANTHER" id="PTHR12585:SF72">
    <property type="entry name" value="MEIOTIC RECOMBINATION PROTEIN REC8"/>
    <property type="match status" value="1"/>
</dbReference>
<organism evidence="7 8">
    <name type="scientific">Mycena metata</name>
    <dbReference type="NCBI Taxonomy" id="1033252"/>
    <lineage>
        <taxon>Eukaryota</taxon>
        <taxon>Fungi</taxon>
        <taxon>Dikarya</taxon>
        <taxon>Basidiomycota</taxon>
        <taxon>Agaricomycotina</taxon>
        <taxon>Agaricomycetes</taxon>
        <taxon>Agaricomycetidae</taxon>
        <taxon>Agaricales</taxon>
        <taxon>Marasmiineae</taxon>
        <taxon>Mycenaceae</taxon>
        <taxon>Mycena</taxon>
    </lineage>
</organism>
<feature type="region of interest" description="Disordered" evidence="4">
    <location>
        <begin position="478"/>
        <end position="581"/>
    </location>
</feature>
<feature type="compositionally biased region" description="Basic and acidic residues" evidence="4">
    <location>
        <begin position="555"/>
        <end position="574"/>
    </location>
</feature>
<reference evidence="7" key="1">
    <citation type="submission" date="2023-03" db="EMBL/GenBank/DDBJ databases">
        <title>Massive genome expansion in bonnet fungi (Mycena s.s.) driven by repeated elements and novel gene families across ecological guilds.</title>
        <authorList>
            <consortium name="Lawrence Berkeley National Laboratory"/>
            <person name="Harder C.B."/>
            <person name="Miyauchi S."/>
            <person name="Viragh M."/>
            <person name="Kuo A."/>
            <person name="Thoen E."/>
            <person name="Andreopoulos B."/>
            <person name="Lu D."/>
            <person name="Skrede I."/>
            <person name="Drula E."/>
            <person name="Henrissat B."/>
            <person name="Morin E."/>
            <person name="Kohler A."/>
            <person name="Barry K."/>
            <person name="LaButti K."/>
            <person name="Morin E."/>
            <person name="Salamov A."/>
            <person name="Lipzen A."/>
            <person name="Mereny Z."/>
            <person name="Hegedus B."/>
            <person name="Baldrian P."/>
            <person name="Stursova M."/>
            <person name="Weitz H."/>
            <person name="Taylor A."/>
            <person name="Grigoriev I.V."/>
            <person name="Nagy L.G."/>
            <person name="Martin F."/>
            <person name="Kauserud H."/>
        </authorList>
    </citation>
    <scope>NUCLEOTIDE SEQUENCE</scope>
    <source>
        <strain evidence="7">CBHHK182m</strain>
    </source>
</reference>
<feature type="domain" description="Rad21/Rec8-like protein N-terminal" evidence="6">
    <location>
        <begin position="1"/>
        <end position="118"/>
    </location>
</feature>
<dbReference type="SUPFAM" id="SSF46785">
    <property type="entry name" value="Winged helix' DNA-binding domain"/>
    <property type="match status" value="1"/>
</dbReference>
<evidence type="ECO:0000259" key="6">
    <source>
        <dbReference type="Pfam" id="PF04825"/>
    </source>
</evidence>
<dbReference type="InterPro" id="IPR023093">
    <property type="entry name" value="ScpA-like_C"/>
</dbReference>
<accession>A0AAD7KI96</accession>
<name>A0AAD7KI96_9AGAR</name>
<dbReference type="GO" id="GO:1990414">
    <property type="term" value="P:replication-born double-strand break repair via sister chromatid exchange"/>
    <property type="evidence" value="ECO:0007669"/>
    <property type="project" value="TreeGrafter"/>
</dbReference>
<dbReference type="GO" id="GO:0005634">
    <property type="term" value="C:nucleus"/>
    <property type="evidence" value="ECO:0007669"/>
    <property type="project" value="UniProtKB-SubCell"/>
</dbReference>
<evidence type="ECO:0000256" key="4">
    <source>
        <dbReference type="SAM" id="MobiDB-lite"/>
    </source>
</evidence>
<dbReference type="PANTHER" id="PTHR12585">
    <property type="entry name" value="SCC1 / RAD21 FAMILY MEMBER"/>
    <property type="match status" value="1"/>
</dbReference>
<evidence type="ECO:0000313" key="8">
    <source>
        <dbReference type="Proteomes" id="UP001215598"/>
    </source>
</evidence>
<dbReference type="InterPro" id="IPR036390">
    <property type="entry name" value="WH_DNA-bd_sf"/>
</dbReference>
<evidence type="ECO:0000256" key="3">
    <source>
        <dbReference type="ARBA" id="ARBA00023242"/>
    </source>
</evidence>
<evidence type="ECO:0000259" key="5">
    <source>
        <dbReference type="Pfam" id="PF04824"/>
    </source>
</evidence>
<dbReference type="AlphaFoldDB" id="A0AAD7KI96"/>
<dbReference type="Gene3D" id="1.10.10.580">
    <property type="entry name" value="Structural maintenance of chromosome 1. Chain E"/>
    <property type="match status" value="1"/>
</dbReference>
<evidence type="ECO:0000256" key="1">
    <source>
        <dbReference type="ARBA" id="ARBA00004123"/>
    </source>
</evidence>
<dbReference type="InterPro" id="IPR006909">
    <property type="entry name" value="Rad21/Rec8_C_eu"/>
</dbReference>
<comment type="subcellular location">
    <subcellularLocation>
        <location evidence="1">Nucleus</location>
    </subcellularLocation>
</comment>
<dbReference type="InterPro" id="IPR039781">
    <property type="entry name" value="Rad21/Rec8-like"/>
</dbReference>
<protein>
    <submittedName>
        <fullName evidence="7">Rec8 like protein-domain-containing protein</fullName>
    </submittedName>
</protein>
<dbReference type="Proteomes" id="UP001215598">
    <property type="component" value="Unassembled WGS sequence"/>
</dbReference>
<comment type="caution">
    <text evidence="7">The sequence shown here is derived from an EMBL/GenBank/DDBJ whole genome shotgun (WGS) entry which is preliminary data.</text>
</comment>
<sequence length="706" mass="76463">MFFSPELLAKRDSGFGLLWLAATLGAKSTFKKLPRRSVLTADISELCDLIATPAEPLALRQGLPLLPQYAFNVLNFRLSSNLLIGVARVYKVKQDIFMTDASNCVASLKKVVQEMQSIAATGAQLQMAQPTAKPSALNLAKDPGAAYLIDFDALVADWDEYLNIRDPTAPEEAERRTCTPSKSIMTTLLPNSFDVSFNGNDPSSSQAGGGFALDDIFLAASDVLDLGDGLGDDLAKELGEGWGIFPNDANDMQLENPAQNEAADIPMDLDFGLDPPFDAGPEEMPPSRNEANSIPASALSPATSFSRLLLSQDLEPEVPLLDVTADGQNQANPGPKKFKKTRLLLDARTELTDDELKAARAQYLKGQAVLRRGLDQKKAEKDGGKIIADMVWGVPRGVEADSLVEFWQENFKVQVEARTGALVIHPVEEPPAKRRKIRDLPNVEDVAQDFGNDMRDELFDNDLNNDFNMQDADLGLELGGGYADRQQGSIHGRSSEEPGQGRNASRPPSVLGSNFDIAPPLPTSGSQRSSLFPWDNAGGGSSSGPEVGPMGSDRISVDRADVRMRGSSLSRRESSLVPSQNGSALDGLEFSPGFAKSSQALGEDYAFDVDNQGNQSQGALESQRSDMNLITLERNSFNFLEYVRMQLQGLPGSASDLSFDAIVPMATSTRHVAAAAFYHCLVLATKDLLHLRDQEEPYGPFYISIN</sequence>
<keyword evidence="8" id="KW-1185">Reference proteome</keyword>
<feature type="domain" description="Rad21/Rec8-like protein C-terminal eukaryotic" evidence="5">
    <location>
        <begin position="666"/>
        <end position="704"/>
    </location>
</feature>
<feature type="compositionally biased region" description="Low complexity" evidence="4">
    <location>
        <begin position="543"/>
        <end position="552"/>
    </location>
</feature>
<proteinExistence type="inferred from homology"/>
<comment type="similarity">
    <text evidence="2">Belongs to the rad21 family.</text>
</comment>
<dbReference type="EMBL" id="JARKIB010000001">
    <property type="protein sequence ID" value="KAJ7786295.1"/>
    <property type="molecule type" value="Genomic_DNA"/>
</dbReference>
<evidence type="ECO:0000313" key="7">
    <source>
        <dbReference type="EMBL" id="KAJ7786295.1"/>
    </source>
</evidence>
<dbReference type="Pfam" id="PF04824">
    <property type="entry name" value="Rad21_Rec8"/>
    <property type="match status" value="1"/>
</dbReference>
<dbReference type="Pfam" id="PF04825">
    <property type="entry name" value="Rad21_Rec8_N"/>
    <property type="match status" value="1"/>
</dbReference>
<evidence type="ECO:0000256" key="2">
    <source>
        <dbReference type="ARBA" id="ARBA00009870"/>
    </source>
</evidence>
<dbReference type="GO" id="GO:0008278">
    <property type="term" value="C:cohesin complex"/>
    <property type="evidence" value="ECO:0007669"/>
    <property type="project" value="InterPro"/>
</dbReference>
<dbReference type="GO" id="GO:0003682">
    <property type="term" value="F:chromatin binding"/>
    <property type="evidence" value="ECO:0007669"/>
    <property type="project" value="TreeGrafter"/>
</dbReference>
<keyword evidence="3" id="KW-0539">Nucleus</keyword>
<gene>
    <name evidence="7" type="ORF">B0H16DRAFT_1876343</name>
</gene>
<dbReference type="GO" id="GO:0007062">
    <property type="term" value="P:sister chromatid cohesion"/>
    <property type="evidence" value="ECO:0007669"/>
    <property type="project" value="InterPro"/>
</dbReference>
<dbReference type="InterPro" id="IPR006910">
    <property type="entry name" value="Rad21_Rec8_N"/>
</dbReference>